<dbReference type="SUPFAM" id="SSF53335">
    <property type="entry name" value="S-adenosyl-L-methionine-dependent methyltransferases"/>
    <property type="match status" value="1"/>
</dbReference>
<organism evidence="2 3">
    <name type="scientific">Streptomyces angustmyceticus</name>
    <dbReference type="NCBI Taxonomy" id="285578"/>
    <lineage>
        <taxon>Bacteria</taxon>
        <taxon>Bacillati</taxon>
        <taxon>Actinomycetota</taxon>
        <taxon>Actinomycetes</taxon>
        <taxon>Kitasatosporales</taxon>
        <taxon>Streptomycetaceae</taxon>
        <taxon>Streptomyces</taxon>
    </lineage>
</organism>
<evidence type="ECO:0000313" key="2">
    <source>
        <dbReference type="EMBL" id="GES28869.1"/>
    </source>
</evidence>
<dbReference type="RefSeq" id="WP_086721225.1">
    <property type="nucleotide sequence ID" value="NZ_BLAG01000005.1"/>
</dbReference>
<dbReference type="PANTHER" id="PTHR43591">
    <property type="entry name" value="METHYLTRANSFERASE"/>
    <property type="match status" value="1"/>
</dbReference>
<name>A0A5J4LBC7_9ACTN</name>
<accession>A0A5J4LBC7</accession>
<dbReference type="AlphaFoldDB" id="A0A5J4LBC7"/>
<evidence type="ECO:0000259" key="1">
    <source>
        <dbReference type="Pfam" id="PF08241"/>
    </source>
</evidence>
<dbReference type="Gene3D" id="3.40.50.150">
    <property type="entry name" value="Vaccinia Virus protein VP39"/>
    <property type="match status" value="1"/>
</dbReference>
<evidence type="ECO:0000313" key="3">
    <source>
        <dbReference type="Proteomes" id="UP000325598"/>
    </source>
</evidence>
<dbReference type="Proteomes" id="UP000325598">
    <property type="component" value="Unassembled WGS sequence"/>
</dbReference>
<feature type="domain" description="Methyltransferase type 11" evidence="1">
    <location>
        <begin position="49"/>
        <end position="139"/>
    </location>
</feature>
<dbReference type="CDD" id="cd02440">
    <property type="entry name" value="AdoMet_MTases"/>
    <property type="match status" value="1"/>
</dbReference>
<dbReference type="PANTHER" id="PTHR43591:SF24">
    <property type="entry name" value="2-METHOXY-6-POLYPRENYL-1,4-BENZOQUINOL METHYLASE, MITOCHONDRIAL"/>
    <property type="match status" value="1"/>
</dbReference>
<keyword evidence="3" id="KW-1185">Reference proteome</keyword>
<dbReference type="OrthoDB" id="448116at2"/>
<dbReference type="GeneID" id="96750597"/>
<reference evidence="2 3" key="1">
    <citation type="submission" date="2019-10" db="EMBL/GenBank/DDBJ databases">
        <title>Whole genome shotgun sequence of Streptomyces angustmyceticus NBRC 3934.</title>
        <authorList>
            <person name="Hosoyama A."/>
            <person name="Ichikawa N."/>
            <person name="Kimura A."/>
            <person name="Kitahashi Y."/>
            <person name="Komaki H."/>
            <person name="Uohara A."/>
        </authorList>
    </citation>
    <scope>NUCLEOTIDE SEQUENCE [LARGE SCALE GENOMIC DNA]</scope>
    <source>
        <strain evidence="2 3">NBRC 3934</strain>
    </source>
</reference>
<dbReference type="EMBL" id="BLAG01000005">
    <property type="protein sequence ID" value="GES28869.1"/>
    <property type="molecule type" value="Genomic_DNA"/>
</dbReference>
<dbReference type="Pfam" id="PF08241">
    <property type="entry name" value="Methyltransf_11"/>
    <property type="match status" value="1"/>
</dbReference>
<dbReference type="InterPro" id="IPR013216">
    <property type="entry name" value="Methyltransf_11"/>
</dbReference>
<dbReference type="GO" id="GO:0008757">
    <property type="term" value="F:S-adenosylmethionine-dependent methyltransferase activity"/>
    <property type="evidence" value="ECO:0007669"/>
    <property type="project" value="InterPro"/>
</dbReference>
<dbReference type="InterPro" id="IPR029063">
    <property type="entry name" value="SAM-dependent_MTases_sf"/>
</dbReference>
<gene>
    <name evidence="2" type="ORF">San01_13560</name>
</gene>
<protein>
    <recommendedName>
        <fullName evidence="1">Methyltransferase type 11 domain-containing protein</fullName>
    </recommendedName>
</protein>
<comment type="caution">
    <text evidence="2">The sequence shown here is derived from an EMBL/GenBank/DDBJ whole genome shotgun (WGS) entry which is preliminary data.</text>
</comment>
<sequence>MAYTPFDESERRAWAGTAAAYEAGFGRLCAHPVPRLLDAAGVVAGARVLDAGTGTGSAAAAACARGARVVAVDAEPGMARRAARAVPGACVQIAALPHLPYADGRFDAVIGNFVLNHVGRPREALAELRRVTRPGGRIALTLWAAPAAPGQALLGRAVRAAGVTRPPSLPALAPEDDFPRTEEGLVALLRDAGLADAVCRPLSWDHRTTPEEWWSGPAAGVATIGRIVRSQGEAATERIRRKFVVLAREFTGSDGALVLPHRALLASGRVTGAGGDVG</sequence>
<proteinExistence type="predicted"/>